<dbReference type="EMBL" id="CP097463">
    <property type="protein sequence ID" value="WAX55240.1"/>
    <property type="molecule type" value="Genomic_DNA"/>
</dbReference>
<evidence type="ECO:0000313" key="2">
    <source>
        <dbReference type="EMBL" id="WAX55240.1"/>
    </source>
</evidence>
<evidence type="ECO:0008006" key="4">
    <source>
        <dbReference type="Google" id="ProtNLM"/>
    </source>
</evidence>
<organism evidence="2 3">
    <name type="scientific">Jatrophihabitans cynanchi</name>
    <dbReference type="NCBI Taxonomy" id="2944128"/>
    <lineage>
        <taxon>Bacteria</taxon>
        <taxon>Bacillati</taxon>
        <taxon>Actinomycetota</taxon>
        <taxon>Actinomycetes</taxon>
        <taxon>Jatrophihabitantales</taxon>
        <taxon>Jatrophihabitantaceae</taxon>
        <taxon>Jatrophihabitans</taxon>
    </lineage>
</organism>
<dbReference type="RefSeq" id="WP_269441743.1">
    <property type="nucleotide sequence ID" value="NZ_CP097463.1"/>
</dbReference>
<proteinExistence type="predicted"/>
<evidence type="ECO:0000256" key="1">
    <source>
        <dbReference type="SAM" id="Phobius"/>
    </source>
</evidence>
<sequence length="280" mass="28383">MSGSPLDAGKYLAEFALIGTTTAACVIPDAWALAGEFYKLQSDPGAQYEAGMAWLQVAQHLGDAVTAAEGVNNSVAATGWEGPDQEAYSAKVADYIRELMVGQVFACTVGIALIISAVSLFIIVSIAAVMATGLLTFMGAILAAMASVVGNLGASEALEADALLYAIECEMSMAELESAMLTLDAALAAGIGAFLAGDVGVQFAMGDHDALTDLAQATVDGVGTITAGLVAKLYQEGVGKVYGNPFAGGFGTVVRALGITDVVTGESIPDRASAPIDSSR</sequence>
<accession>A0ABY7JRQ7</accession>
<keyword evidence="1" id="KW-0472">Membrane</keyword>
<keyword evidence="1" id="KW-1133">Transmembrane helix</keyword>
<keyword evidence="1" id="KW-0812">Transmembrane</keyword>
<reference evidence="2" key="1">
    <citation type="submission" date="2022-05" db="EMBL/GenBank/DDBJ databases">
        <title>Jatrophihabitans sp. SB3-54 whole genome sequence.</title>
        <authorList>
            <person name="Suh M.K."/>
            <person name="Eom M.K."/>
            <person name="Kim J.S."/>
            <person name="Kim H.S."/>
            <person name="Do H.E."/>
            <person name="Shin Y.K."/>
            <person name="Lee J.-S."/>
        </authorList>
    </citation>
    <scope>NUCLEOTIDE SEQUENCE</scope>
    <source>
        <strain evidence="2">SB3-54</strain>
    </source>
</reference>
<gene>
    <name evidence="2" type="ORF">M6B22_11800</name>
</gene>
<feature type="transmembrane region" description="Helical" evidence="1">
    <location>
        <begin position="104"/>
        <end position="128"/>
    </location>
</feature>
<name>A0ABY7JRQ7_9ACTN</name>
<feature type="transmembrane region" description="Helical" evidence="1">
    <location>
        <begin position="134"/>
        <end position="154"/>
    </location>
</feature>
<protein>
    <recommendedName>
        <fullName evidence="4">ESX-1 secretion-associated protein EspA/EspE-like domain-containing protein</fullName>
    </recommendedName>
</protein>
<dbReference type="Proteomes" id="UP001164693">
    <property type="component" value="Chromosome"/>
</dbReference>
<evidence type="ECO:0000313" key="3">
    <source>
        <dbReference type="Proteomes" id="UP001164693"/>
    </source>
</evidence>
<keyword evidence="3" id="KW-1185">Reference proteome</keyword>